<feature type="domain" description="YdbS-like PH" evidence="2">
    <location>
        <begin position="261"/>
        <end position="340"/>
    </location>
</feature>
<gene>
    <name evidence="3" type="ORF">HCN83_15040</name>
</gene>
<dbReference type="PANTHER" id="PTHR34473:SF2">
    <property type="entry name" value="UPF0699 TRANSMEMBRANE PROTEIN YDBT"/>
    <property type="match status" value="1"/>
</dbReference>
<feature type="transmembrane region" description="Helical" evidence="1">
    <location>
        <begin position="187"/>
        <end position="211"/>
    </location>
</feature>
<name>A0A969PV00_9BACI</name>
<comment type="caution">
    <text evidence="3">The sequence shown here is derived from an EMBL/GenBank/DDBJ whole genome shotgun (WGS) entry which is preliminary data.</text>
</comment>
<evidence type="ECO:0000256" key="1">
    <source>
        <dbReference type="SAM" id="Phobius"/>
    </source>
</evidence>
<dbReference type="Proteomes" id="UP000752012">
    <property type="component" value="Unassembled WGS sequence"/>
</dbReference>
<feature type="transmembrane region" description="Helical" evidence="1">
    <location>
        <begin position="231"/>
        <end position="256"/>
    </location>
</feature>
<keyword evidence="1" id="KW-0812">Transmembrane</keyword>
<dbReference type="Pfam" id="PF03703">
    <property type="entry name" value="bPH_2"/>
    <property type="match status" value="3"/>
</dbReference>
<feature type="transmembrane region" description="Helical" evidence="1">
    <location>
        <begin position="12"/>
        <end position="33"/>
    </location>
</feature>
<proteinExistence type="predicted"/>
<feature type="domain" description="YdbS-like PH" evidence="2">
    <location>
        <begin position="403"/>
        <end position="456"/>
    </location>
</feature>
<sequence length="504" mass="56402">MSSWKRQHPAAIFVSFLGSLKQLVITLIILFVFGQSAQGLPTPVLAGIFGVILLFALGGGFVSWWKFEYMLLPDELQVKQGLIVKRNRFIRRERVQSIDINAGPIQRIFGLVEVKIETAGGGSEPEFRLIALRRSEAEEIRVELLKKKQSRSFAGEISAGMDEALSDGWNVKKAAPDFKWKLSPGMLLMAAVTSSGVGIAATFAAAVISQVPQFLPDWLINIAVGWIIQSSIVYIGGFIVTVLLVAWLFTIISTVLKYGFFTVTKQGNDIHISRGVIETRQLTIHADRVHAVRIVTNLLRQPLGFCAVYVESAGGGTKDEDLSTILLPLCRRKQVVDLLQEIVPEYAFVPEYEGLPKESMRRYMIRLAVPALLAAAAAAYLIPYGYIAFLLPAAAGFIGYLQYKAAGISSEKDYLFIRSRSISLMEVFLPRRRIQDLEYSQNPLQRLDNLHTVHVSVLTTIIGKTFSLKHVSDEQREIYMKWYSYEERERLSSIETEPLAPDQE</sequence>
<feature type="domain" description="YdbS-like PH" evidence="2">
    <location>
        <begin position="64"/>
        <end position="141"/>
    </location>
</feature>
<dbReference type="PIRSF" id="PIRSF026631">
    <property type="entry name" value="UCP026631"/>
    <property type="match status" value="1"/>
</dbReference>
<accession>A0A969PV00</accession>
<protein>
    <submittedName>
        <fullName evidence="3">PH domain-containing protein</fullName>
    </submittedName>
</protein>
<evidence type="ECO:0000259" key="2">
    <source>
        <dbReference type="Pfam" id="PF03703"/>
    </source>
</evidence>
<evidence type="ECO:0000313" key="4">
    <source>
        <dbReference type="Proteomes" id="UP000752012"/>
    </source>
</evidence>
<feature type="transmembrane region" description="Helical" evidence="1">
    <location>
        <begin position="363"/>
        <end position="380"/>
    </location>
</feature>
<dbReference type="EMBL" id="JAATHJ010000033">
    <property type="protein sequence ID" value="NJP38881.1"/>
    <property type="molecule type" value="Genomic_DNA"/>
</dbReference>
<dbReference type="PANTHER" id="PTHR34473">
    <property type="entry name" value="UPF0699 TRANSMEMBRANE PROTEIN YDBS"/>
    <property type="match status" value="1"/>
</dbReference>
<dbReference type="RefSeq" id="WP_168008788.1">
    <property type="nucleotide sequence ID" value="NZ_JAATHJ010000033.1"/>
</dbReference>
<keyword evidence="1" id="KW-1133">Transmembrane helix</keyword>
<reference evidence="3 4" key="1">
    <citation type="submission" date="2020-03" db="EMBL/GenBank/DDBJ databases">
        <title>Assessment of the enzymatic potential of alkaline-tolerant lipase obtained from Bacillus luteus H11 (technogenic soil) for the bioremediation of saline soils contaminated with petroleum substances.</title>
        <authorList>
            <person name="Kalwasinska A."/>
        </authorList>
    </citation>
    <scope>NUCLEOTIDE SEQUENCE [LARGE SCALE GENOMIC DNA]</scope>
    <source>
        <strain evidence="3 4">H11</strain>
    </source>
</reference>
<feature type="transmembrane region" description="Helical" evidence="1">
    <location>
        <begin position="45"/>
        <end position="65"/>
    </location>
</feature>
<dbReference type="AlphaFoldDB" id="A0A969PV00"/>
<organism evidence="3 4">
    <name type="scientific">Alkalicoccus luteus</name>
    <dbReference type="NCBI Taxonomy" id="1237094"/>
    <lineage>
        <taxon>Bacteria</taxon>
        <taxon>Bacillati</taxon>
        <taxon>Bacillota</taxon>
        <taxon>Bacilli</taxon>
        <taxon>Bacillales</taxon>
        <taxon>Bacillaceae</taxon>
        <taxon>Alkalicoccus</taxon>
    </lineage>
</organism>
<keyword evidence="1" id="KW-0472">Membrane</keyword>
<evidence type="ECO:0000313" key="3">
    <source>
        <dbReference type="EMBL" id="NJP38881.1"/>
    </source>
</evidence>
<keyword evidence="4" id="KW-1185">Reference proteome</keyword>
<dbReference type="InterPro" id="IPR014529">
    <property type="entry name" value="UCP026631"/>
</dbReference>
<dbReference type="InterPro" id="IPR005182">
    <property type="entry name" value="YdbS-like_PH"/>
</dbReference>